<gene>
    <name evidence="8" type="ORF">AFUS01_LOCUS17100</name>
</gene>
<protein>
    <recommendedName>
        <fullName evidence="2">serine C-palmitoyltransferase</fullName>
        <ecNumber evidence="2">2.3.1.50</ecNumber>
    </recommendedName>
</protein>
<keyword evidence="3" id="KW-0808">Transferase</keyword>
<reference evidence="8" key="1">
    <citation type="submission" date="2021-06" db="EMBL/GenBank/DDBJ databases">
        <authorList>
            <person name="Hodson N. C."/>
            <person name="Mongue J. A."/>
            <person name="Jaron S. K."/>
        </authorList>
    </citation>
    <scope>NUCLEOTIDE SEQUENCE</scope>
</reference>
<dbReference type="EMBL" id="CAJVCH010161733">
    <property type="protein sequence ID" value="CAG7728311.1"/>
    <property type="molecule type" value="Genomic_DNA"/>
</dbReference>
<comment type="similarity">
    <text evidence="1 6">Belongs to the class-II pyridoxal-phosphate-dependent aminotransferase family.</text>
</comment>
<evidence type="ECO:0000256" key="3">
    <source>
        <dbReference type="ARBA" id="ARBA00022679"/>
    </source>
</evidence>
<sequence>MTRLDGSNHYCRNGIIPAAVNKIPNIITKVEEQKNPMKLVEEEVEACSLTDALFAYLYLTVLFIVGYANDFFRPQAFQESNRVGYHTLYASFESFYTRHVFRRIRDAWNIPICGVPGKYCTIKDRVTHDNGWTFEFTGKKIDCINMGSYNYLGFAENTGPCAEASSMSVRQSGITTASTRAELGNASYIVELDRLVARFVGVDDALTCAMGFATNSLNLPCILDDECLVISDEKNHASIILGLRTSGATIRVFKHNNMRSLEKRLREGVIYGRPKTHAPWQKIFIVVEGVYSMEGTIVRLPEIIDLKRKYKAYLYVDEAHSIGAVGPHGRGVCDYWGVDPRQVDILMGTFTKSFGSAGGYIAGTKDFIGMLRKRSHAQTYGGPMSAPVAEQIMSSMKIIMGESGSGEGVRRIRQLARNSRYFRQKLKQLRFVVYGNDDSPVIPVRVNMISKLTYCVREMRKAGVAVVGVGFPATPILEGKIRFCMSASHTKEMLDHVLHAFAEVGDDILLRVSTNMPSAEEIVYSDVEVHEKIQ</sequence>
<dbReference type="GO" id="GO:0004758">
    <property type="term" value="F:serine C-palmitoyltransferase activity"/>
    <property type="evidence" value="ECO:0007669"/>
    <property type="project" value="UniProtKB-EC"/>
</dbReference>
<keyword evidence="9" id="KW-1185">Reference proteome</keyword>
<evidence type="ECO:0000256" key="1">
    <source>
        <dbReference type="ARBA" id="ARBA00008392"/>
    </source>
</evidence>
<accession>A0A8J2K5A6</accession>
<dbReference type="InterPro" id="IPR001917">
    <property type="entry name" value="Aminotrans_II_pyridoxalP_BS"/>
</dbReference>
<feature type="domain" description="Aminotransferase class I/classII large" evidence="7">
    <location>
        <begin position="142"/>
        <end position="501"/>
    </location>
</feature>
<dbReference type="PROSITE" id="PS00599">
    <property type="entry name" value="AA_TRANSFER_CLASS_2"/>
    <property type="match status" value="1"/>
</dbReference>
<organism evidence="8 9">
    <name type="scientific">Allacma fusca</name>
    <dbReference type="NCBI Taxonomy" id="39272"/>
    <lineage>
        <taxon>Eukaryota</taxon>
        <taxon>Metazoa</taxon>
        <taxon>Ecdysozoa</taxon>
        <taxon>Arthropoda</taxon>
        <taxon>Hexapoda</taxon>
        <taxon>Collembola</taxon>
        <taxon>Symphypleona</taxon>
        <taxon>Sminthuridae</taxon>
        <taxon>Allacma</taxon>
    </lineage>
</organism>
<comment type="catalytic activity">
    <reaction evidence="5">
        <text>L-serine + hexadecanoyl-CoA + H(+) = 3-oxosphinganine + CO2 + CoA</text>
        <dbReference type="Rhea" id="RHEA:14761"/>
        <dbReference type="ChEBI" id="CHEBI:15378"/>
        <dbReference type="ChEBI" id="CHEBI:16526"/>
        <dbReference type="ChEBI" id="CHEBI:33384"/>
        <dbReference type="ChEBI" id="CHEBI:57287"/>
        <dbReference type="ChEBI" id="CHEBI:57379"/>
        <dbReference type="ChEBI" id="CHEBI:58299"/>
        <dbReference type="EC" id="2.3.1.50"/>
    </reaction>
</comment>
<dbReference type="CDD" id="cd06454">
    <property type="entry name" value="KBL_like"/>
    <property type="match status" value="1"/>
</dbReference>
<keyword evidence="4 6" id="KW-0663">Pyridoxal phosphate</keyword>
<dbReference type="GO" id="GO:0030170">
    <property type="term" value="F:pyridoxal phosphate binding"/>
    <property type="evidence" value="ECO:0007669"/>
    <property type="project" value="InterPro"/>
</dbReference>
<evidence type="ECO:0000256" key="2">
    <source>
        <dbReference type="ARBA" id="ARBA00013220"/>
    </source>
</evidence>
<dbReference type="GO" id="GO:0017059">
    <property type="term" value="C:serine palmitoyltransferase complex"/>
    <property type="evidence" value="ECO:0007669"/>
    <property type="project" value="TreeGrafter"/>
</dbReference>
<dbReference type="InterPro" id="IPR050087">
    <property type="entry name" value="AON_synthase_class-II"/>
</dbReference>
<comment type="cofactor">
    <cofactor evidence="6">
        <name>pyridoxal 5'-phosphate</name>
        <dbReference type="ChEBI" id="CHEBI:597326"/>
    </cofactor>
</comment>
<evidence type="ECO:0000256" key="5">
    <source>
        <dbReference type="ARBA" id="ARBA00048528"/>
    </source>
</evidence>
<dbReference type="Proteomes" id="UP000708208">
    <property type="component" value="Unassembled WGS sequence"/>
</dbReference>
<evidence type="ECO:0000256" key="4">
    <source>
        <dbReference type="ARBA" id="ARBA00022898"/>
    </source>
</evidence>
<name>A0A8J2K5A6_9HEXA</name>
<dbReference type="Pfam" id="PF00155">
    <property type="entry name" value="Aminotran_1_2"/>
    <property type="match status" value="1"/>
</dbReference>
<dbReference type="AlphaFoldDB" id="A0A8J2K5A6"/>
<dbReference type="GO" id="GO:0046512">
    <property type="term" value="P:sphingosine biosynthetic process"/>
    <property type="evidence" value="ECO:0007669"/>
    <property type="project" value="TreeGrafter"/>
</dbReference>
<dbReference type="OrthoDB" id="65434at2759"/>
<evidence type="ECO:0000259" key="7">
    <source>
        <dbReference type="Pfam" id="PF00155"/>
    </source>
</evidence>
<dbReference type="InterPro" id="IPR004839">
    <property type="entry name" value="Aminotransferase_I/II_large"/>
</dbReference>
<evidence type="ECO:0000313" key="9">
    <source>
        <dbReference type="Proteomes" id="UP000708208"/>
    </source>
</evidence>
<dbReference type="PANTHER" id="PTHR13693">
    <property type="entry name" value="CLASS II AMINOTRANSFERASE/8-AMINO-7-OXONONANOATE SYNTHASE"/>
    <property type="match status" value="1"/>
</dbReference>
<evidence type="ECO:0000313" key="8">
    <source>
        <dbReference type="EMBL" id="CAG7728311.1"/>
    </source>
</evidence>
<dbReference type="GO" id="GO:0046513">
    <property type="term" value="P:ceramide biosynthetic process"/>
    <property type="evidence" value="ECO:0007669"/>
    <property type="project" value="TreeGrafter"/>
</dbReference>
<evidence type="ECO:0000256" key="6">
    <source>
        <dbReference type="RuleBase" id="RU003693"/>
    </source>
</evidence>
<dbReference type="EC" id="2.3.1.50" evidence="2"/>
<dbReference type="GO" id="GO:0016020">
    <property type="term" value="C:membrane"/>
    <property type="evidence" value="ECO:0007669"/>
    <property type="project" value="GOC"/>
</dbReference>
<comment type="caution">
    <text evidence="8">The sequence shown here is derived from an EMBL/GenBank/DDBJ whole genome shotgun (WGS) entry which is preliminary data.</text>
</comment>
<dbReference type="PANTHER" id="PTHR13693:SF3">
    <property type="entry name" value="LD36009P"/>
    <property type="match status" value="1"/>
</dbReference>
<proteinExistence type="inferred from homology"/>